<dbReference type="PATRIC" id="fig|218491.5.peg.3491"/>
<feature type="domain" description="HTH tetR-type" evidence="5">
    <location>
        <begin position="2"/>
        <end position="61"/>
    </location>
</feature>
<evidence type="ECO:0000256" key="2">
    <source>
        <dbReference type="ARBA" id="ARBA00023125"/>
    </source>
</evidence>
<feature type="DNA-binding region" description="H-T-H motif" evidence="4">
    <location>
        <begin position="24"/>
        <end position="43"/>
    </location>
</feature>
<accession>Q6D1J7</accession>
<dbReference type="HOGENOM" id="CLU_069356_38_3_6"/>
<evidence type="ECO:0000256" key="3">
    <source>
        <dbReference type="ARBA" id="ARBA00023163"/>
    </source>
</evidence>
<keyword evidence="2 4" id="KW-0238">DNA-binding</keyword>
<protein>
    <submittedName>
        <fullName evidence="6">Transcriptional regulator of multidrug resistance genes</fullName>
    </submittedName>
</protein>
<dbReference type="RefSeq" id="WP_011094957.1">
    <property type="nucleotide sequence ID" value="NC_004547.2"/>
</dbReference>
<evidence type="ECO:0000259" key="5">
    <source>
        <dbReference type="PROSITE" id="PS50977"/>
    </source>
</evidence>
<evidence type="ECO:0000313" key="7">
    <source>
        <dbReference type="Proteomes" id="UP000007966"/>
    </source>
</evidence>
<dbReference type="InterPro" id="IPR036271">
    <property type="entry name" value="Tet_transcr_reg_TetR-rel_C_sf"/>
</dbReference>
<dbReference type="DNASU" id="2882750"/>
<keyword evidence="3" id="KW-0804">Transcription</keyword>
<keyword evidence="7" id="KW-1185">Reference proteome</keyword>
<dbReference type="GO" id="GO:0000976">
    <property type="term" value="F:transcription cis-regulatory region binding"/>
    <property type="evidence" value="ECO:0007669"/>
    <property type="project" value="TreeGrafter"/>
</dbReference>
<dbReference type="SUPFAM" id="SSF48498">
    <property type="entry name" value="Tetracyclin repressor-like, C-terminal domain"/>
    <property type="match status" value="1"/>
</dbReference>
<dbReference type="AlphaFoldDB" id="Q6D1J7"/>
<evidence type="ECO:0000313" key="6">
    <source>
        <dbReference type="EMBL" id="CAG76348.1"/>
    </source>
</evidence>
<proteinExistence type="predicted"/>
<dbReference type="STRING" id="218491.ECA3449"/>
<evidence type="ECO:0000256" key="1">
    <source>
        <dbReference type="ARBA" id="ARBA00023015"/>
    </source>
</evidence>
<sequence length="188" mass="20845">MSENISDKLAGALALAIARNPRANLQQIAKKAGISKATLYRIAPTREAIIVLLLERATRHLEQALFSAELARAPYPDALIRLTENVIVGRDFYMFWNAAQWVQMVDDRKDAVDEAMPSFYGEALEEFFKKGQKEGAFRIDMPARWLAKAYDSMLYAAVDSALRGEIAPVDMAALVNSMFLNGASSEKG</sequence>
<name>Q6D1J7_PECAS</name>
<dbReference type="Proteomes" id="UP000007966">
    <property type="component" value="Chromosome"/>
</dbReference>
<organism evidence="6 7">
    <name type="scientific">Pectobacterium atrosepticum (strain SCRI 1043 / ATCC BAA-672)</name>
    <name type="common">Erwinia carotovora subsp. atroseptica</name>
    <dbReference type="NCBI Taxonomy" id="218491"/>
    <lineage>
        <taxon>Bacteria</taxon>
        <taxon>Pseudomonadati</taxon>
        <taxon>Pseudomonadota</taxon>
        <taxon>Gammaproteobacteria</taxon>
        <taxon>Enterobacterales</taxon>
        <taxon>Pectobacteriaceae</taxon>
        <taxon>Pectobacterium</taxon>
    </lineage>
</organism>
<dbReference type="PANTHER" id="PTHR30055:SF234">
    <property type="entry name" value="HTH-TYPE TRANSCRIPTIONAL REGULATOR BETI"/>
    <property type="match status" value="1"/>
</dbReference>
<dbReference type="EMBL" id="BX950851">
    <property type="protein sequence ID" value="CAG76348.1"/>
    <property type="molecule type" value="Genomic_DNA"/>
</dbReference>
<dbReference type="SUPFAM" id="SSF46689">
    <property type="entry name" value="Homeodomain-like"/>
    <property type="match status" value="1"/>
</dbReference>
<dbReference type="Pfam" id="PF00440">
    <property type="entry name" value="TetR_N"/>
    <property type="match status" value="1"/>
</dbReference>
<reference evidence="6" key="1">
    <citation type="submission" date="2004-02" db="EMBL/GenBank/DDBJ databases">
        <title>The genome sequence of the enterobacterial phytopathogen Erwinia carotovora subsp. atroseptica SCRI1043 and functional genomic identification of novel virulence factors.</title>
        <authorList>
            <person name="Bell K.S."/>
            <person name="Sebaihia M."/>
            <person name="Pritchard L."/>
            <person name="Holden M."/>
            <person name="Hyman L.J."/>
            <person name="Holeva M.C."/>
            <person name="Thomson N.R."/>
            <person name="Bentley S.D."/>
            <person name="Churcher C."/>
            <person name="Mungall K."/>
            <person name="Atkin R."/>
            <person name="Bason N."/>
            <person name="Brooks K."/>
            <person name="Chillingworth T."/>
            <person name="Clark K."/>
            <person name="Doggett J."/>
            <person name="Fraser A."/>
            <person name="Hance Z."/>
            <person name="Hauser H."/>
            <person name="Jagels K."/>
            <person name="Moule S."/>
            <person name="Norbertczak H."/>
            <person name="Ormond D."/>
            <person name="Price C."/>
            <person name="Quail M.A."/>
            <person name="Sanders M."/>
            <person name="Walker D."/>
            <person name="Whitehead S."/>
            <person name="Salmond G.P.C."/>
            <person name="Birch P.R.J."/>
            <person name="Barrell B.G."/>
            <person name="Parkhill J."/>
            <person name="Toth I.K."/>
        </authorList>
    </citation>
    <scope>NUCLEOTIDE SEQUENCE</scope>
    <source>
        <strain evidence="6">SCRI1043</strain>
    </source>
</reference>
<dbReference type="InterPro" id="IPR009057">
    <property type="entry name" value="Homeodomain-like_sf"/>
</dbReference>
<evidence type="ECO:0000256" key="4">
    <source>
        <dbReference type="PROSITE-ProRule" id="PRU00335"/>
    </source>
</evidence>
<gene>
    <name evidence="6" type="primary">nfxB</name>
    <name evidence="6" type="ordered locus">ECA3449</name>
</gene>
<dbReference type="InterPro" id="IPR050109">
    <property type="entry name" value="HTH-type_TetR-like_transc_reg"/>
</dbReference>
<dbReference type="KEGG" id="eca:ECA3449"/>
<dbReference type="PANTHER" id="PTHR30055">
    <property type="entry name" value="HTH-TYPE TRANSCRIPTIONAL REGULATOR RUTR"/>
    <property type="match status" value="1"/>
</dbReference>
<dbReference type="SMR" id="Q6D1J7"/>
<dbReference type="PROSITE" id="PS50977">
    <property type="entry name" value="HTH_TETR_2"/>
    <property type="match status" value="1"/>
</dbReference>
<dbReference type="eggNOG" id="COG1309">
    <property type="taxonomic scope" value="Bacteria"/>
</dbReference>
<dbReference type="OrthoDB" id="8654052at2"/>
<keyword evidence="1" id="KW-0805">Transcription regulation</keyword>
<dbReference type="GO" id="GO:0003700">
    <property type="term" value="F:DNA-binding transcription factor activity"/>
    <property type="evidence" value="ECO:0007669"/>
    <property type="project" value="TreeGrafter"/>
</dbReference>
<dbReference type="Gene3D" id="1.10.357.10">
    <property type="entry name" value="Tetracycline Repressor, domain 2"/>
    <property type="match status" value="1"/>
</dbReference>
<dbReference type="InterPro" id="IPR001647">
    <property type="entry name" value="HTH_TetR"/>
</dbReference>